<reference evidence="1 2" key="1">
    <citation type="submission" date="2020-06" db="EMBL/GenBank/DDBJ databases">
        <authorList>
            <person name="Li R."/>
            <person name="Bekaert M."/>
        </authorList>
    </citation>
    <scope>NUCLEOTIDE SEQUENCE [LARGE SCALE GENOMIC DNA]</scope>
    <source>
        <strain evidence="2">wild</strain>
    </source>
</reference>
<evidence type="ECO:0008006" key="3">
    <source>
        <dbReference type="Google" id="ProtNLM"/>
    </source>
</evidence>
<dbReference type="Proteomes" id="UP000507470">
    <property type="component" value="Unassembled WGS sequence"/>
</dbReference>
<keyword evidence="2" id="KW-1185">Reference proteome</keyword>
<organism evidence="1 2">
    <name type="scientific">Mytilus coruscus</name>
    <name type="common">Sea mussel</name>
    <dbReference type="NCBI Taxonomy" id="42192"/>
    <lineage>
        <taxon>Eukaryota</taxon>
        <taxon>Metazoa</taxon>
        <taxon>Spiralia</taxon>
        <taxon>Lophotrochozoa</taxon>
        <taxon>Mollusca</taxon>
        <taxon>Bivalvia</taxon>
        <taxon>Autobranchia</taxon>
        <taxon>Pteriomorphia</taxon>
        <taxon>Mytilida</taxon>
        <taxon>Mytiloidea</taxon>
        <taxon>Mytilidae</taxon>
        <taxon>Mytilinae</taxon>
        <taxon>Mytilus</taxon>
    </lineage>
</organism>
<evidence type="ECO:0000313" key="1">
    <source>
        <dbReference type="EMBL" id="CAC5365659.1"/>
    </source>
</evidence>
<name>A0A6J8ACS7_MYTCO</name>
<accession>A0A6J8ACS7</accession>
<sequence length="266" mass="30090">MARMFIEKSESLKFYKYLCQKIGSEEVVRIRRLAFTIKDIGQCAKTITSGSMGEGLNLNGSDFDIMVIDRNFKVFQSETEVQSQCFATPLIMNTEETQSCFTQLCLLSHNIMTVPDVFEKNHRGYMLSSELFKLVYKNFAEVLIPGLNTGNIHGPCISDQDGFLDLAWCLKCDKWIFQAKPWINRPRTTWPSPEIISKIVSSGVQRILSHSGTKVFIPETLNTVILCGIGRQLMGDTFIARQAFQEAADHDEYNFTSAASRLSNLI</sequence>
<proteinExistence type="predicted"/>
<dbReference type="OrthoDB" id="6101167at2759"/>
<dbReference type="AlphaFoldDB" id="A0A6J8ACS7"/>
<evidence type="ECO:0000313" key="2">
    <source>
        <dbReference type="Proteomes" id="UP000507470"/>
    </source>
</evidence>
<dbReference type="EMBL" id="CACVKT020001150">
    <property type="protein sequence ID" value="CAC5365659.1"/>
    <property type="molecule type" value="Genomic_DNA"/>
</dbReference>
<gene>
    <name evidence="1" type="ORF">MCOR_6250</name>
</gene>
<protein>
    <recommendedName>
        <fullName evidence="3">Mab-21-like nucleotidyltransferase domain-containing protein</fullName>
    </recommendedName>
</protein>